<organism evidence="8 9">
    <name type="scientific">Prymnesium parvum</name>
    <name type="common">Toxic golden alga</name>
    <dbReference type="NCBI Taxonomy" id="97485"/>
    <lineage>
        <taxon>Eukaryota</taxon>
        <taxon>Haptista</taxon>
        <taxon>Haptophyta</taxon>
        <taxon>Prymnesiophyceae</taxon>
        <taxon>Prymnesiales</taxon>
        <taxon>Prymnesiaceae</taxon>
        <taxon>Prymnesium</taxon>
    </lineage>
</organism>
<dbReference type="InterPro" id="IPR000326">
    <property type="entry name" value="PAP2/HPO"/>
</dbReference>
<feature type="transmembrane region" description="Helical" evidence="6">
    <location>
        <begin position="232"/>
        <end position="251"/>
    </location>
</feature>
<evidence type="ECO:0000313" key="9">
    <source>
        <dbReference type="Proteomes" id="UP001515480"/>
    </source>
</evidence>
<protein>
    <recommendedName>
        <fullName evidence="7">Phosphatidic acid phosphatase type 2/haloperoxidase domain-containing protein</fullName>
    </recommendedName>
</protein>
<evidence type="ECO:0000256" key="1">
    <source>
        <dbReference type="ARBA" id="ARBA00004141"/>
    </source>
</evidence>
<dbReference type="PANTHER" id="PTHR10165:SF35">
    <property type="entry name" value="RE23632P"/>
    <property type="match status" value="1"/>
</dbReference>
<dbReference type="GO" id="GO:0016020">
    <property type="term" value="C:membrane"/>
    <property type="evidence" value="ECO:0007669"/>
    <property type="project" value="UniProtKB-SubCell"/>
</dbReference>
<comment type="similarity">
    <text evidence="2">Belongs to the PA-phosphatase related phosphoesterase family.</text>
</comment>
<feature type="transmembrane region" description="Helical" evidence="6">
    <location>
        <begin position="201"/>
        <end position="220"/>
    </location>
</feature>
<dbReference type="Gene3D" id="1.20.144.10">
    <property type="entry name" value="Phosphatidic acid phosphatase type 2/haloperoxidase"/>
    <property type="match status" value="1"/>
</dbReference>
<dbReference type="EMBL" id="JBGBPQ010000011">
    <property type="protein sequence ID" value="KAL1515591.1"/>
    <property type="molecule type" value="Genomic_DNA"/>
</dbReference>
<dbReference type="Pfam" id="PF01569">
    <property type="entry name" value="PAP2"/>
    <property type="match status" value="1"/>
</dbReference>
<feature type="transmembrane region" description="Helical" evidence="6">
    <location>
        <begin position="103"/>
        <end position="123"/>
    </location>
</feature>
<evidence type="ECO:0000256" key="4">
    <source>
        <dbReference type="ARBA" id="ARBA00022989"/>
    </source>
</evidence>
<dbReference type="GO" id="GO:0046839">
    <property type="term" value="P:phospholipid dephosphorylation"/>
    <property type="evidence" value="ECO:0007669"/>
    <property type="project" value="TreeGrafter"/>
</dbReference>
<dbReference type="InterPro" id="IPR043216">
    <property type="entry name" value="PAP-like"/>
</dbReference>
<keyword evidence="5 6" id="KW-0472">Membrane</keyword>
<dbReference type="PANTHER" id="PTHR10165">
    <property type="entry name" value="LIPID PHOSPHATE PHOSPHATASE"/>
    <property type="match status" value="1"/>
</dbReference>
<evidence type="ECO:0000256" key="5">
    <source>
        <dbReference type="ARBA" id="ARBA00023136"/>
    </source>
</evidence>
<dbReference type="AlphaFoldDB" id="A0AB34J8Q7"/>
<evidence type="ECO:0000259" key="7">
    <source>
        <dbReference type="SMART" id="SM00014"/>
    </source>
</evidence>
<evidence type="ECO:0000256" key="3">
    <source>
        <dbReference type="ARBA" id="ARBA00022692"/>
    </source>
</evidence>
<dbReference type="Proteomes" id="UP001515480">
    <property type="component" value="Unassembled WGS sequence"/>
</dbReference>
<evidence type="ECO:0000256" key="2">
    <source>
        <dbReference type="ARBA" id="ARBA00008816"/>
    </source>
</evidence>
<gene>
    <name evidence="8" type="ORF">AB1Y20_002211</name>
</gene>
<proteinExistence type="inferred from homology"/>
<dbReference type="GO" id="GO:0008195">
    <property type="term" value="F:phosphatidate phosphatase activity"/>
    <property type="evidence" value="ECO:0007669"/>
    <property type="project" value="TreeGrafter"/>
</dbReference>
<dbReference type="SUPFAM" id="SSF48317">
    <property type="entry name" value="Acid phosphatase/Vanadium-dependent haloperoxidase"/>
    <property type="match status" value="1"/>
</dbReference>
<keyword evidence="3 6" id="KW-0812">Transmembrane</keyword>
<keyword evidence="9" id="KW-1185">Reference proteome</keyword>
<keyword evidence="4 6" id="KW-1133">Transmembrane helix</keyword>
<comment type="caution">
    <text evidence="8">The sequence shown here is derived from an EMBL/GenBank/DDBJ whole genome shotgun (WGS) entry which is preliminary data.</text>
</comment>
<feature type="domain" description="Phosphatidic acid phosphatase type 2/haloperoxidase" evidence="7">
    <location>
        <begin position="104"/>
        <end position="247"/>
    </location>
</feature>
<reference evidence="8 9" key="1">
    <citation type="journal article" date="2024" name="Science">
        <title>Giant polyketide synthase enzymes in the biosynthesis of giant marine polyether toxins.</title>
        <authorList>
            <person name="Fallon T.R."/>
            <person name="Shende V.V."/>
            <person name="Wierzbicki I.H."/>
            <person name="Pendleton A.L."/>
            <person name="Watervoot N.F."/>
            <person name="Auber R.P."/>
            <person name="Gonzalez D.J."/>
            <person name="Wisecaver J.H."/>
            <person name="Moore B.S."/>
        </authorList>
    </citation>
    <scope>NUCLEOTIDE SEQUENCE [LARGE SCALE GENOMIC DNA]</scope>
    <source>
        <strain evidence="8 9">12B1</strain>
    </source>
</reference>
<sequence length="276" mass="29035">MAWRRVVADSPWADVCLAIALNLAEPWLAHLIPQTVRPDPGQLLPLVVNGSSLFIRAAAHDHPIVEESVPLGLLLAFMAACLALTLAASAAAPPASSAARGPLTAAAAWLWAIALTSLLTDAAKRYVGRLRPNWYAGCGWSDSTHACSIDFADGRHSFPSGHSSLSMAAGLSLTLYLRMIIDGRTLLAADGAAAESAPLRRLLSALACVPWLLALCIAASRVHDDWHFPSDVVAGSALGAWVASFAFHLYFPAVPPAPARPLFEQEAGANAPHCCV</sequence>
<accession>A0AB34J8Q7</accession>
<dbReference type="InterPro" id="IPR036938">
    <property type="entry name" value="PAP2/HPO_sf"/>
</dbReference>
<comment type="subcellular location">
    <subcellularLocation>
        <location evidence="1">Membrane</location>
        <topology evidence="1">Multi-pass membrane protein</topology>
    </subcellularLocation>
</comment>
<feature type="transmembrane region" description="Helical" evidence="6">
    <location>
        <begin position="71"/>
        <end position="91"/>
    </location>
</feature>
<evidence type="ECO:0000256" key="6">
    <source>
        <dbReference type="SAM" id="Phobius"/>
    </source>
</evidence>
<evidence type="ECO:0000313" key="8">
    <source>
        <dbReference type="EMBL" id="KAL1515591.1"/>
    </source>
</evidence>
<name>A0AB34J8Q7_PRYPA</name>
<dbReference type="GO" id="GO:0006644">
    <property type="term" value="P:phospholipid metabolic process"/>
    <property type="evidence" value="ECO:0007669"/>
    <property type="project" value="InterPro"/>
</dbReference>
<dbReference type="SMART" id="SM00014">
    <property type="entry name" value="acidPPc"/>
    <property type="match status" value="1"/>
</dbReference>